<dbReference type="Pfam" id="PF13041">
    <property type="entry name" value="PPR_2"/>
    <property type="match status" value="1"/>
</dbReference>
<sequence length="423" mass="49859">MILTGFIKDTFTAKRLLQFSTRDYLDYSYQIFNVIENPDASFYNIMMMAYVRRNYPHRAFHFYKLMLYRNVGPNVYTYPFLVEACAIRDSLYEGKQMHNHVLKLGFDSCVHVRSTFVDMYADCSNFKYAERVFEEGPMMDSFVWYSLLECCVFKWDLKKAEYIYNVMPEKDTIASTLMIVSFWRFGKLEKAHQLINEIPKNDTVSWSALIYCFEKGYRQMYEEALDLFIWMHADGIRIDEHVVEAIVLVCTNFANLRDMELMGKLIHNLVVKIGVECDVKLQNDMICMYNQCKDLLSARNLFDAACWLDEDSWRYMLGVYLDCGLYDSAKALFESMPKEDFRSCIDMISYYSRQDCFSESLALFHKIVHSGVVDFDLHIHFAARDLGKCVFAYVIKTSYGSDDSSDQWSWNRLFNFIDELGFH</sequence>
<evidence type="ECO:0000256" key="2">
    <source>
        <dbReference type="PROSITE-ProRule" id="PRU00708"/>
    </source>
</evidence>
<name>A0A8K0HJ28_9ROSA</name>
<keyword evidence="1" id="KW-0677">Repeat</keyword>
<accession>A0A8K0HJ28</accession>
<evidence type="ECO:0000313" key="3">
    <source>
        <dbReference type="EMBL" id="KAF3453612.1"/>
    </source>
</evidence>
<dbReference type="OrthoDB" id="750171at2759"/>
<dbReference type="InterPro" id="IPR046960">
    <property type="entry name" value="PPR_At4g14850-like_plant"/>
</dbReference>
<dbReference type="PANTHER" id="PTHR47926">
    <property type="entry name" value="PENTATRICOPEPTIDE REPEAT-CONTAINING PROTEIN"/>
    <property type="match status" value="1"/>
</dbReference>
<dbReference type="InterPro" id="IPR011990">
    <property type="entry name" value="TPR-like_helical_dom_sf"/>
</dbReference>
<evidence type="ECO:0000256" key="1">
    <source>
        <dbReference type="ARBA" id="ARBA00022737"/>
    </source>
</evidence>
<gene>
    <name evidence="3" type="ORF">FNV43_RR04053</name>
</gene>
<protein>
    <recommendedName>
        <fullName evidence="5">Pentatricopeptide repeat-containing protein</fullName>
    </recommendedName>
</protein>
<evidence type="ECO:0000313" key="4">
    <source>
        <dbReference type="Proteomes" id="UP000796880"/>
    </source>
</evidence>
<dbReference type="Pfam" id="PF01535">
    <property type="entry name" value="PPR"/>
    <property type="match status" value="3"/>
</dbReference>
<dbReference type="Proteomes" id="UP000796880">
    <property type="component" value="Unassembled WGS sequence"/>
</dbReference>
<dbReference type="EMBL" id="VOIH02000002">
    <property type="protein sequence ID" value="KAF3453612.1"/>
    <property type="molecule type" value="Genomic_DNA"/>
</dbReference>
<comment type="caution">
    <text evidence="3">The sequence shown here is derived from an EMBL/GenBank/DDBJ whole genome shotgun (WGS) entry which is preliminary data.</text>
</comment>
<reference evidence="3" key="1">
    <citation type="submission" date="2020-03" db="EMBL/GenBank/DDBJ databases">
        <title>A high-quality chromosome-level genome assembly of a woody plant with both climbing and erect habits, Rhamnella rubrinervis.</title>
        <authorList>
            <person name="Lu Z."/>
            <person name="Yang Y."/>
            <person name="Zhu X."/>
            <person name="Sun Y."/>
        </authorList>
    </citation>
    <scope>NUCLEOTIDE SEQUENCE</scope>
    <source>
        <strain evidence="3">BYM</strain>
        <tissue evidence="3">Leaf</tissue>
    </source>
</reference>
<feature type="repeat" description="PPR" evidence="2">
    <location>
        <begin position="309"/>
        <end position="343"/>
    </location>
</feature>
<evidence type="ECO:0008006" key="5">
    <source>
        <dbReference type="Google" id="ProtNLM"/>
    </source>
</evidence>
<dbReference type="NCBIfam" id="TIGR00756">
    <property type="entry name" value="PPR"/>
    <property type="match status" value="1"/>
</dbReference>
<dbReference type="Gene3D" id="1.25.40.10">
    <property type="entry name" value="Tetratricopeptide repeat domain"/>
    <property type="match status" value="3"/>
</dbReference>
<organism evidence="3 4">
    <name type="scientific">Rhamnella rubrinervis</name>
    <dbReference type="NCBI Taxonomy" id="2594499"/>
    <lineage>
        <taxon>Eukaryota</taxon>
        <taxon>Viridiplantae</taxon>
        <taxon>Streptophyta</taxon>
        <taxon>Embryophyta</taxon>
        <taxon>Tracheophyta</taxon>
        <taxon>Spermatophyta</taxon>
        <taxon>Magnoliopsida</taxon>
        <taxon>eudicotyledons</taxon>
        <taxon>Gunneridae</taxon>
        <taxon>Pentapetalae</taxon>
        <taxon>rosids</taxon>
        <taxon>fabids</taxon>
        <taxon>Rosales</taxon>
        <taxon>Rhamnaceae</taxon>
        <taxon>rhamnoid group</taxon>
        <taxon>Rhamneae</taxon>
        <taxon>Rhamnella</taxon>
    </lineage>
</organism>
<dbReference type="GO" id="GO:0003723">
    <property type="term" value="F:RNA binding"/>
    <property type="evidence" value="ECO:0007669"/>
    <property type="project" value="InterPro"/>
</dbReference>
<feature type="repeat" description="PPR" evidence="2">
    <location>
        <begin position="202"/>
        <end position="238"/>
    </location>
</feature>
<dbReference type="PROSITE" id="PS51375">
    <property type="entry name" value="PPR"/>
    <property type="match status" value="3"/>
</dbReference>
<dbReference type="InterPro" id="IPR002885">
    <property type="entry name" value="PPR_rpt"/>
</dbReference>
<dbReference type="AlphaFoldDB" id="A0A8K0HJ28"/>
<proteinExistence type="predicted"/>
<feature type="repeat" description="PPR" evidence="2">
    <location>
        <begin position="39"/>
        <end position="73"/>
    </location>
</feature>
<dbReference type="GO" id="GO:0009451">
    <property type="term" value="P:RNA modification"/>
    <property type="evidence" value="ECO:0007669"/>
    <property type="project" value="InterPro"/>
</dbReference>
<keyword evidence="4" id="KW-1185">Reference proteome</keyword>
<dbReference type="PANTHER" id="PTHR47926:SF436">
    <property type="entry name" value="PENTATRICOPEPTIDE REPEAT-CONTAINING PROTEIN ELI1, CHLOROPLASTIC-LIKE ISOFORM X2"/>
    <property type="match status" value="1"/>
</dbReference>